<evidence type="ECO:0000313" key="2">
    <source>
        <dbReference type="EMBL" id="GIY93730.1"/>
    </source>
</evidence>
<evidence type="ECO:0000313" key="3">
    <source>
        <dbReference type="Proteomes" id="UP001054945"/>
    </source>
</evidence>
<evidence type="ECO:0000256" key="1">
    <source>
        <dbReference type="SAM" id="MobiDB-lite"/>
    </source>
</evidence>
<organism evidence="2 3">
    <name type="scientific">Caerostris extrusa</name>
    <name type="common">Bark spider</name>
    <name type="synonym">Caerostris bankana</name>
    <dbReference type="NCBI Taxonomy" id="172846"/>
    <lineage>
        <taxon>Eukaryota</taxon>
        <taxon>Metazoa</taxon>
        <taxon>Ecdysozoa</taxon>
        <taxon>Arthropoda</taxon>
        <taxon>Chelicerata</taxon>
        <taxon>Arachnida</taxon>
        <taxon>Araneae</taxon>
        <taxon>Araneomorphae</taxon>
        <taxon>Entelegynae</taxon>
        <taxon>Araneoidea</taxon>
        <taxon>Araneidae</taxon>
        <taxon>Caerostris</taxon>
    </lineage>
</organism>
<accession>A0AAV4XFB5</accession>
<proteinExistence type="predicted"/>
<gene>
    <name evidence="2" type="ORF">CEXT_375361</name>
</gene>
<keyword evidence="3" id="KW-1185">Reference proteome</keyword>
<dbReference type="Proteomes" id="UP001054945">
    <property type="component" value="Unassembled WGS sequence"/>
</dbReference>
<sequence>MQKAAESPPIKARTLSWPGKLPSGLSETPPITEEDCPRICVCQSPPIEGESRICERQLELLGVNVCISNIMNISEESEYGFWLGQVWGLNASCISTNAAN</sequence>
<name>A0AAV4XFB5_CAEEX</name>
<protein>
    <submittedName>
        <fullName evidence="2">Uncharacterized protein</fullName>
    </submittedName>
</protein>
<feature type="region of interest" description="Disordered" evidence="1">
    <location>
        <begin position="1"/>
        <end position="32"/>
    </location>
</feature>
<dbReference type="AlphaFoldDB" id="A0AAV4XFB5"/>
<reference evidence="2 3" key="1">
    <citation type="submission" date="2021-06" db="EMBL/GenBank/DDBJ databases">
        <title>Caerostris extrusa draft genome.</title>
        <authorList>
            <person name="Kono N."/>
            <person name="Arakawa K."/>
        </authorList>
    </citation>
    <scope>NUCLEOTIDE SEQUENCE [LARGE SCALE GENOMIC DNA]</scope>
</reference>
<dbReference type="EMBL" id="BPLR01000296">
    <property type="protein sequence ID" value="GIY93730.1"/>
    <property type="molecule type" value="Genomic_DNA"/>
</dbReference>
<comment type="caution">
    <text evidence="2">The sequence shown here is derived from an EMBL/GenBank/DDBJ whole genome shotgun (WGS) entry which is preliminary data.</text>
</comment>